<reference evidence="2" key="1">
    <citation type="journal article" date="2012" name="Proc. Natl. Acad. Sci. U.S.A.">
        <title>Antigenic diversity is generated by distinct evolutionary mechanisms in African trypanosome species.</title>
        <authorList>
            <person name="Jackson A.P."/>
            <person name="Berry A."/>
            <person name="Aslett M."/>
            <person name="Allison H.C."/>
            <person name="Burton P."/>
            <person name="Vavrova-Anderson J."/>
            <person name="Brown R."/>
            <person name="Browne H."/>
            <person name="Corton N."/>
            <person name="Hauser H."/>
            <person name="Gamble J."/>
            <person name="Gilderthorp R."/>
            <person name="Marcello L."/>
            <person name="McQuillan J."/>
            <person name="Otto T.D."/>
            <person name="Quail M.A."/>
            <person name="Sanders M.J."/>
            <person name="van Tonder A."/>
            <person name="Ginger M.L."/>
            <person name="Field M.C."/>
            <person name="Barry J.D."/>
            <person name="Hertz-Fowler C."/>
            <person name="Berriman M."/>
        </authorList>
    </citation>
    <scope>NUCLEOTIDE SEQUENCE</scope>
    <source>
        <strain evidence="2">Y486</strain>
    </source>
</reference>
<dbReference type="VEuPathDB" id="TriTrypDB:TvY486_1011080"/>
<feature type="region of interest" description="Disordered" evidence="1">
    <location>
        <begin position="85"/>
        <end position="118"/>
    </location>
</feature>
<evidence type="ECO:0000313" key="2">
    <source>
        <dbReference type="EMBL" id="CCC52065.1"/>
    </source>
</evidence>
<gene>
    <name evidence="2" type="ORF">TVY486_1011080</name>
</gene>
<dbReference type="EMBL" id="HE573026">
    <property type="protein sequence ID" value="CCC52065.1"/>
    <property type="molecule type" value="Genomic_DNA"/>
</dbReference>
<name>G0U856_TRYVY</name>
<protein>
    <submittedName>
        <fullName evidence="2">Uncharacterized protein</fullName>
    </submittedName>
</protein>
<accession>G0U856</accession>
<sequence length="202" mass="21619">MRLRHAQLGQPYLTPREAIETLHMDSAALSHAPLALPAGLKVMQGTGESVQNPCPLHCQSVWSSASVNAEPLSTSSTAVTSVARAESDALEAREKPRKDYGRPWRTPTLKAPTGPGTAVATQISSRTADVRSGTLTYGSSLGSALPAATFVNLAKQWCESESRRLHLKATLSRARDSAQSSLLSVGAIEFDKIISILQQRFP</sequence>
<organism evidence="2">
    <name type="scientific">Trypanosoma vivax (strain Y486)</name>
    <dbReference type="NCBI Taxonomy" id="1055687"/>
    <lineage>
        <taxon>Eukaryota</taxon>
        <taxon>Discoba</taxon>
        <taxon>Euglenozoa</taxon>
        <taxon>Kinetoplastea</taxon>
        <taxon>Metakinetoplastina</taxon>
        <taxon>Trypanosomatida</taxon>
        <taxon>Trypanosomatidae</taxon>
        <taxon>Trypanosoma</taxon>
        <taxon>Duttonella</taxon>
    </lineage>
</organism>
<feature type="compositionally biased region" description="Basic and acidic residues" evidence="1">
    <location>
        <begin position="85"/>
        <end position="102"/>
    </location>
</feature>
<dbReference type="AlphaFoldDB" id="G0U856"/>
<proteinExistence type="predicted"/>
<evidence type="ECO:0000256" key="1">
    <source>
        <dbReference type="SAM" id="MobiDB-lite"/>
    </source>
</evidence>